<evidence type="ECO:0000313" key="2">
    <source>
        <dbReference type="Proteomes" id="UP000070311"/>
    </source>
</evidence>
<name>A0A133VH05_9EURY</name>
<dbReference type="AlphaFoldDB" id="A0A133VH05"/>
<keyword evidence="2" id="KW-1185">Reference proteome</keyword>
<evidence type="ECO:0000313" key="1">
    <source>
        <dbReference type="EMBL" id="KXB05721.1"/>
    </source>
</evidence>
<dbReference type="EMBL" id="LHYD01000001">
    <property type="protein sequence ID" value="KXB05721.1"/>
    <property type="molecule type" value="Genomic_DNA"/>
</dbReference>
<dbReference type="Proteomes" id="UP000070311">
    <property type="component" value="Unassembled WGS sequence"/>
</dbReference>
<organism evidence="1 2">
    <name type="scientific">candidate division MSBL1 archaeon SCGC-AAA382A13</name>
    <dbReference type="NCBI Taxonomy" id="1698279"/>
    <lineage>
        <taxon>Archaea</taxon>
        <taxon>Methanobacteriati</taxon>
        <taxon>Methanobacteriota</taxon>
        <taxon>candidate division MSBL1</taxon>
    </lineage>
</organism>
<proteinExistence type="predicted"/>
<gene>
    <name evidence="1" type="ORF">AKJ50_00030</name>
</gene>
<sequence length="272" mass="31879">MKNSPILEEALPIKMHLYNDTHIENLDLQEIAKYLKEKKIFKKVEIEGSFLKKYGKPLAKNAEKIAKTQVKNLENPEQNFEIKNQNIEYVKNSIRNPKSEMRGILYDGFRLQKIFTDMIPEQQTDLPHLHVIYTNMFFATWKPATQRYHARVSVYGLPSIISTTGIVDAPARPKGFYYLKKDDNSKSLKIVSENEKFHGDYLDYDDEKMTEIMKGYAMQVVFYHVHSGPFCDKKSCRLYNPHLQKNILKAQLSEPELCEKHQKILENMQRNS</sequence>
<dbReference type="Pfam" id="PF20565">
    <property type="entry name" value="DUF6775"/>
    <property type="match status" value="1"/>
</dbReference>
<accession>A0A133VH05</accession>
<dbReference type="InterPro" id="IPR046666">
    <property type="entry name" value="DUF6775"/>
</dbReference>
<comment type="caution">
    <text evidence="1">The sequence shown here is derived from an EMBL/GenBank/DDBJ whole genome shotgun (WGS) entry which is preliminary data.</text>
</comment>
<reference evidence="1 2" key="1">
    <citation type="journal article" date="2016" name="Sci. Rep.">
        <title>Metabolic traits of an uncultured archaeal lineage -MSBL1- from brine pools of the Red Sea.</title>
        <authorList>
            <person name="Mwirichia R."/>
            <person name="Alam I."/>
            <person name="Rashid M."/>
            <person name="Vinu M."/>
            <person name="Ba-Alawi W."/>
            <person name="Anthony Kamau A."/>
            <person name="Kamanda Ngugi D."/>
            <person name="Goker M."/>
            <person name="Klenk H.P."/>
            <person name="Bajic V."/>
            <person name="Stingl U."/>
        </authorList>
    </citation>
    <scope>NUCLEOTIDE SEQUENCE [LARGE SCALE GENOMIC DNA]</scope>
    <source>
        <strain evidence="1">SCGC-AAA382A13</strain>
    </source>
</reference>
<protein>
    <submittedName>
        <fullName evidence="1">Uncharacterized protein</fullName>
    </submittedName>
</protein>